<accession>A0AAD5MIA0</accession>
<dbReference type="InterPro" id="IPR008271">
    <property type="entry name" value="Ser/Thr_kinase_AS"/>
</dbReference>
<dbReference type="SMART" id="SM00220">
    <property type="entry name" value="S_TKc"/>
    <property type="match status" value="1"/>
</dbReference>
<dbReference type="PROSITE" id="PS50011">
    <property type="entry name" value="PROTEIN_KINASE_DOM"/>
    <property type="match status" value="1"/>
</dbReference>
<dbReference type="PANTHER" id="PTHR24058:SF103">
    <property type="entry name" value="SERINE_THREONINE-PROTEIN KINASE PRP4 HOMOLOG"/>
    <property type="match status" value="1"/>
</dbReference>
<evidence type="ECO:0000313" key="8">
    <source>
        <dbReference type="EMBL" id="KAJ0408820.1"/>
    </source>
</evidence>
<dbReference type="EMBL" id="JAKCXM010000008">
    <property type="protein sequence ID" value="KAJ0408820.1"/>
    <property type="molecule type" value="Genomic_DNA"/>
</dbReference>
<dbReference type="PANTHER" id="PTHR24058">
    <property type="entry name" value="DUAL SPECIFICITY PROTEIN KINASE"/>
    <property type="match status" value="1"/>
</dbReference>
<keyword evidence="4" id="KW-0418">Kinase</keyword>
<organism evidence="8 9">
    <name type="scientific">Pythium insidiosum</name>
    <name type="common">Pythiosis disease agent</name>
    <dbReference type="NCBI Taxonomy" id="114742"/>
    <lineage>
        <taxon>Eukaryota</taxon>
        <taxon>Sar</taxon>
        <taxon>Stramenopiles</taxon>
        <taxon>Oomycota</taxon>
        <taxon>Peronosporomycetes</taxon>
        <taxon>Pythiales</taxon>
        <taxon>Pythiaceae</taxon>
        <taxon>Pythium</taxon>
    </lineage>
</organism>
<dbReference type="InterPro" id="IPR050494">
    <property type="entry name" value="Ser_Thr_dual-spec_kinase"/>
</dbReference>
<protein>
    <recommendedName>
        <fullName evidence="7">Protein kinase domain-containing protein</fullName>
    </recommendedName>
</protein>
<evidence type="ECO:0000256" key="4">
    <source>
        <dbReference type="ARBA" id="ARBA00022777"/>
    </source>
</evidence>
<keyword evidence="5" id="KW-0067">ATP-binding</keyword>
<name>A0AAD5MIA0_PYTIN</name>
<sequence>MSRVVDVEGGGLALGVVAGVGTEGEVLSGGGAVGGPRAADVDGAGVEVVDAKGGTPSPTALAVTIWSVAVSLSLAPPCWFLCAVVLVSASSRPRGTPPIPQSIASWPAPAPPLVVVVSLSFTLTLTLTLTRRPTSSPRISIESPQSVSPPTKQVASADVDEFDMFSAAELHERGLSPVSLPPAPGHGDAVVSSNCDDPEGYYQPTAGEVLNGTYQKHCVRLLERFEHRGHVALVFESMQMNLREAMKKFGGRGGISVQAVRVFCKHMLIALSHLESSGVVHADIKPDNILLDEKQTMVKLCDFGSAFKVDEGKHDPTPYLMFTGKVMFPGATNNEMLKLFMELKGKFPNKTIKKHRQAYIDQIQMEPHFTEDNKFCSREIDRVTGKPVLRVLDAIKTKFDLGAALLSAKSSTDDRKQVLELRNLLERMFTLDPAKRISAKEALAHPFVRLEGGK</sequence>
<keyword evidence="3" id="KW-0547">Nucleotide-binding</keyword>
<evidence type="ECO:0000256" key="5">
    <source>
        <dbReference type="ARBA" id="ARBA00022840"/>
    </source>
</evidence>
<dbReference type="GO" id="GO:0005524">
    <property type="term" value="F:ATP binding"/>
    <property type="evidence" value="ECO:0007669"/>
    <property type="project" value="UniProtKB-KW"/>
</dbReference>
<keyword evidence="1" id="KW-0723">Serine/threonine-protein kinase</keyword>
<dbReference type="Pfam" id="PF00069">
    <property type="entry name" value="Pkinase"/>
    <property type="match status" value="1"/>
</dbReference>
<dbReference type="InterPro" id="IPR011009">
    <property type="entry name" value="Kinase-like_dom_sf"/>
</dbReference>
<gene>
    <name evidence="8" type="ORF">P43SY_000716</name>
</gene>
<evidence type="ECO:0000313" key="9">
    <source>
        <dbReference type="Proteomes" id="UP001209570"/>
    </source>
</evidence>
<proteinExistence type="predicted"/>
<dbReference type="InterPro" id="IPR000719">
    <property type="entry name" value="Prot_kinase_dom"/>
</dbReference>
<feature type="domain" description="Protein kinase" evidence="7">
    <location>
        <begin position="165"/>
        <end position="448"/>
    </location>
</feature>
<evidence type="ECO:0000256" key="6">
    <source>
        <dbReference type="SAM" id="MobiDB-lite"/>
    </source>
</evidence>
<comment type="caution">
    <text evidence="8">The sequence shown here is derived from an EMBL/GenBank/DDBJ whole genome shotgun (WGS) entry which is preliminary data.</text>
</comment>
<dbReference type="AlphaFoldDB" id="A0AAD5MIA0"/>
<reference evidence="8" key="1">
    <citation type="submission" date="2021-12" db="EMBL/GenBank/DDBJ databases">
        <title>Prjna785345.</title>
        <authorList>
            <person name="Rujirawat T."/>
            <person name="Krajaejun T."/>
        </authorList>
    </citation>
    <scope>NUCLEOTIDE SEQUENCE</scope>
    <source>
        <strain evidence="8">Pi057C3</strain>
    </source>
</reference>
<keyword evidence="2" id="KW-0808">Transferase</keyword>
<dbReference type="SUPFAM" id="SSF56112">
    <property type="entry name" value="Protein kinase-like (PK-like)"/>
    <property type="match status" value="1"/>
</dbReference>
<feature type="region of interest" description="Disordered" evidence="6">
    <location>
        <begin position="134"/>
        <end position="153"/>
    </location>
</feature>
<evidence type="ECO:0000256" key="2">
    <source>
        <dbReference type="ARBA" id="ARBA00022679"/>
    </source>
</evidence>
<keyword evidence="9" id="KW-1185">Reference proteome</keyword>
<dbReference type="PROSITE" id="PS00108">
    <property type="entry name" value="PROTEIN_KINASE_ST"/>
    <property type="match status" value="1"/>
</dbReference>
<feature type="compositionally biased region" description="Polar residues" evidence="6">
    <location>
        <begin position="142"/>
        <end position="153"/>
    </location>
</feature>
<dbReference type="Gene3D" id="1.10.510.10">
    <property type="entry name" value="Transferase(Phosphotransferase) domain 1"/>
    <property type="match status" value="2"/>
</dbReference>
<dbReference type="GO" id="GO:0004674">
    <property type="term" value="F:protein serine/threonine kinase activity"/>
    <property type="evidence" value="ECO:0007669"/>
    <property type="project" value="UniProtKB-KW"/>
</dbReference>
<evidence type="ECO:0000256" key="3">
    <source>
        <dbReference type="ARBA" id="ARBA00022741"/>
    </source>
</evidence>
<dbReference type="Proteomes" id="UP001209570">
    <property type="component" value="Unassembled WGS sequence"/>
</dbReference>
<evidence type="ECO:0000256" key="1">
    <source>
        <dbReference type="ARBA" id="ARBA00022527"/>
    </source>
</evidence>
<evidence type="ECO:0000259" key="7">
    <source>
        <dbReference type="PROSITE" id="PS50011"/>
    </source>
</evidence>